<proteinExistence type="predicted"/>
<accession>A0A2H9M7K9</accession>
<dbReference type="EMBL" id="PFSX01000025">
    <property type="protein sequence ID" value="PJC01543.1"/>
    <property type="molecule type" value="Genomic_DNA"/>
</dbReference>
<accession>A0A2H9RDX1</accession>
<reference evidence="10 11" key="2">
    <citation type="submission" date="2017-09" db="EMBL/GenBank/DDBJ databases">
        <title>Depth-based differentiation of microbial function through sediment-hosted aquifers and enrichment of novel symbionts in the deep terrestrial subsurface.</title>
        <authorList>
            <person name="Probst A.J."/>
            <person name="Ladd B."/>
            <person name="Jarett J.K."/>
            <person name="Geller-Mcgrath D.E."/>
            <person name="Sieber C.M.K."/>
            <person name="Emerson J.B."/>
            <person name="Anantharaman K."/>
            <person name="Thomas B.C."/>
            <person name="Malmstrom R."/>
            <person name="Stieglmeier M."/>
            <person name="Klingl A."/>
            <person name="Woyke T."/>
            <person name="Ryan C.M."/>
            <person name="Banfield J.F."/>
        </authorList>
    </citation>
    <scope>NUCLEOTIDE SEQUENCE [LARGE SCALE GENOMIC DNA]</scope>
</reference>
<name>A0A2G9LJK1_HUBC1</name>
<dbReference type="Proteomes" id="UP000228874">
    <property type="component" value="Unassembled WGS sequence"/>
</dbReference>
<accession>A0A2H9P9L8</accession>
<dbReference type="Proteomes" id="UP000228888">
    <property type="component" value="Unassembled WGS sequence"/>
</dbReference>
<dbReference type="Proteomes" id="UP000230477">
    <property type="component" value="Unassembled WGS sequence"/>
</dbReference>
<evidence type="ECO:0000313" key="3">
    <source>
        <dbReference type="EMBL" id="PIV13835.1"/>
    </source>
</evidence>
<accession>A0A2H9MN07</accession>
<dbReference type="EMBL" id="PFUW01000032">
    <property type="protein sequence ID" value="PJB03755.1"/>
    <property type="molecule type" value="Genomic_DNA"/>
</dbReference>
<evidence type="ECO:0000313" key="7">
    <source>
        <dbReference type="EMBL" id="PIY99644.1"/>
    </source>
</evidence>
<organism evidence="2 12">
    <name type="scientific">Huberarchaeum crystalense</name>
    <dbReference type="NCBI Taxonomy" id="2014257"/>
    <lineage>
        <taxon>Archaea</taxon>
        <taxon>Candidatus Huberarchaeota</taxon>
        <taxon>Candidatus Huberarchaeia</taxon>
        <taxon>Candidatus Huberarchaeales</taxon>
        <taxon>Candidatus Huberarchaeaceae</taxon>
        <taxon>Candidatus Huberarchaeum</taxon>
    </lineage>
</organism>
<accession>A0A2G9LJK1</accession>
<keyword evidence="1" id="KW-1133">Transmembrane helix</keyword>
<dbReference type="Proteomes" id="UP000230713">
    <property type="component" value="Unassembled WGS sequence"/>
</dbReference>
<evidence type="ECO:0000313" key="12">
    <source>
        <dbReference type="Proteomes" id="UP000229789"/>
    </source>
</evidence>
<dbReference type="EMBL" id="PFMG01000066">
    <property type="protein sequence ID" value="PIY99644.1"/>
    <property type="molecule type" value="Genomic_DNA"/>
</dbReference>
<dbReference type="EMBL" id="PFFF01000003">
    <property type="protein sequence ID" value="PIV89900.1"/>
    <property type="molecule type" value="Genomic_DNA"/>
</dbReference>
<comment type="caution">
    <text evidence="2">The sequence shown here is derived from an EMBL/GenBank/DDBJ whole genome shotgun (WGS) entry which is preliminary data.</text>
</comment>
<evidence type="ECO:0000313" key="6">
    <source>
        <dbReference type="EMBL" id="PIX28131.1"/>
    </source>
</evidence>
<evidence type="ECO:0000313" key="10">
    <source>
        <dbReference type="Proteomes" id="UP000228874"/>
    </source>
</evidence>
<dbReference type="EMBL" id="PFIH01000026">
    <property type="protein sequence ID" value="PIX28131.1"/>
    <property type="molecule type" value="Genomic_DNA"/>
</dbReference>
<keyword evidence="1" id="KW-0472">Membrane</keyword>
<evidence type="ECO:0000313" key="9">
    <source>
        <dbReference type="EMBL" id="PJC01543.1"/>
    </source>
</evidence>
<dbReference type="EMBL" id="PEUT01000020">
    <property type="protein sequence ID" value="PIV13835.1"/>
    <property type="molecule type" value="Genomic_DNA"/>
</dbReference>
<dbReference type="Proteomes" id="UP000231449">
    <property type="component" value="Unassembled WGS sequence"/>
</dbReference>
<reference evidence="2 12" key="1">
    <citation type="submission" date="2017-09" db="EMBL/GenBank/DDBJ databases">
        <title>Depth-based differentiation of microbial function through sediment-hosted aquifers and enrichment of novel symbionts in the deep terrestrial subsurface.</title>
        <authorList>
            <person name="Probst A.J."/>
            <person name="Ladd B."/>
            <person name="Jarett J.K."/>
            <person name="Geller-Mcgrath D.E."/>
            <person name="Sieber C.M."/>
            <person name="Emerson J.B."/>
            <person name="Anantharaman K."/>
            <person name="Thomas B.C."/>
            <person name="Malmstrom R."/>
            <person name="Stieglmeier M."/>
            <person name="Klingl A."/>
            <person name="Woyke T."/>
            <person name="Ryan C.M."/>
            <person name="Banfield J.F."/>
        </authorList>
    </citation>
    <scope>NUCLEOTIDE SEQUENCE [LARGE SCALE GENOMIC DNA]</scope>
    <source>
        <strain evidence="4">CG02_land_8_20_14_3_00_31_209</strain>
        <strain evidence="3">CG03_land_8_20_14_0_80_31_114</strain>
        <strain evidence="5">CG17_big_fil_post_rev_8_21_14_2_50_31_73</strain>
        <strain evidence="2">CG18_big_fil_WC_8_21_14_2_50_31_19</strain>
        <strain evidence="7">CG_4_10_14_0_8_um_filter_31_133</strain>
        <strain evidence="6">CG_4_8_14_3_um_filter</strain>
        <strain evidence="9">CG_4_9_14_0_8_um_filter_31_21</strain>
        <strain evidence="8">CG_4_9_14_3_um_filter_31_125</strain>
    </source>
</reference>
<dbReference type="Proteomes" id="UP000229789">
    <property type="component" value="Unassembled WGS sequence"/>
</dbReference>
<keyword evidence="1" id="KW-0812">Transmembrane</keyword>
<dbReference type="EMBL" id="PETW01000021">
    <property type="protein sequence ID" value="PIV46492.1"/>
    <property type="molecule type" value="Genomic_DNA"/>
</dbReference>
<protein>
    <submittedName>
        <fullName evidence="2">Uncharacterized protein</fullName>
    </submittedName>
</protein>
<dbReference type="EMBL" id="PCUF01000011">
    <property type="protein sequence ID" value="PIN66642.1"/>
    <property type="molecule type" value="Genomic_DNA"/>
</dbReference>
<sequence>MLNLNKRYNILKLNKKGESPGEIFILLLFVISVISICFTFYIIVVKFNYNVVLNTNEQHAQEVALRIVQNPWPCLAYKDPITGRLHPYILNGSAFSGKKNEVENKKNEFLANCSNISHTNCRIYIFYYGEHIFKGRGVSQYVFYKTKDAALVWDMGLAHKQYFLPVAIRFSDKDIRRGGIEIRCDSN</sequence>
<dbReference type="Proteomes" id="UP000231232">
    <property type="component" value="Unassembled WGS sequence"/>
</dbReference>
<evidence type="ECO:0000313" key="8">
    <source>
        <dbReference type="EMBL" id="PJB03755.1"/>
    </source>
</evidence>
<dbReference type="Proteomes" id="UP000228989">
    <property type="component" value="Unassembled WGS sequence"/>
</dbReference>
<evidence type="ECO:0000313" key="2">
    <source>
        <dbReference type="EMBL" id="PIN66642.1"/>
    </source>
</evidence>
<feature type="transmembrane region" description="Helical" evidence="1">
    <location>
        <begin position="21"/>
        <end position="44"/>
    </location>
</feature>
<dbReference type="AlphaFoldDB" id="A0A2G9LJK1"/>
<evidence type="ECO:0000256" key="1">
    <source>
        <dbReference type="SAM" id="Phobius"/>
    </source>
</evidence>
<evidence type="ECO:0000313" key="5">
    <source>
        <dbReference type="EMBL" id="PIV89900.1"/>
    </source>
</evidence>
<accession>A0A2H9N434</accession>
<evidence type="ECO:0000313" key="4">
    <source>
        <dbReference type="EMBL" id="PIV46492.1"/>
    </source>
</evidence>
<accession>A0A2H9QS07</accession>
<gene>
    <name evidence="9" type="ORF">CO072_00920</name>
    <name evidence="8" type="ORF">CO124_01865</name>
    <name evidence="4" type="ORF">COS22_01080</name>
    <name evidence="3" type="ORF">COS45_00755</name>
    <name evidence="5" type="ORF">COW47_00215</name>
    <name evidence="2" type="ORF">COW69_01145</name>
    <name evidence="7" type="ORF">COY63_02480</name>
    <name evidence="6" type="ORF">COZ66_01150</name>
</gene>
<evidence type="ECO:0000313" key="11">
    <source>
        <dbReference type="Proteomes" id="UP000228888"/>
    </source>
</evidence>
<accession>A0A2H9M2H0</accession>